<dbReference type="EMBL" id="JAAPAO010000141">
    <property type="protein sequence ID" value="KAF4671094.1"/>
    <property type="molecule type" value="Genomic_DNA"/>
</dbReference>
<protein>
    <submittedName>
        <fullName evidence="2">Uncharacterized protein</fullName>
    </submittedName>
</protein>
<name>A0A7J6MHY4_PERCH</name>
<feature type="signal peptide" evidence="1">
    <location>
        <begin position="1"/>
        <end position="17"/>
    </location>
</feature>
<keyword evidence="1" id="KW-0732">Signal</keyword>
<accession>A0A7J6MHY4</accession>
<evidence type="ECO:0000313" key="2">
    <source>
        <dbReference type="EMBL" id="KAF4671094.1"/>
    </source>
</evidence>
<comment type="caution">
    <text evidence="2">The sequence shown here is derived from an EMBL/GenBank/DDBJ whole genome shotgun (WGS) entry which is preliminary data.</text>
</comment>
<gene>
    <name evidence="2" type="ORF">FOL47_001684</name>
</gene>
<proteinExistence type="predicted"/>
<dbReference type="Proteomes" id="UP000591131">
    <property type="component" value="Unassembled WGS sequence"/>
</dbReference>
<evidence type="ECO:0000256" key="1">
    <source>
        <dbReference type="SAM" id="SignalP"/>
    </source>
</evidence>
<dbReference type="AlphaFoldDB" id="A0A7J6MHY4"/>
<sequence>MHIIHTILLSNLPLITALRSLKPDDRQVAQWLKRGLRIDAYPEDKLCMILPNSQSSDTSISLNVEEGEDTATVTIAKLECDSENTNDDDDALTYVIKNGEVNIDGETFNDPLHDMVIRPSSNFEQMCERASLAFTVVVGATARSLFKKVGSLLSYVLKGAMRYVYDYNRDEPLTGMWFKRDQQGRLETERVTCPKGYISHEYDIVINSYDNGTIVAVDMHGYTTKAEDPIYNLNVSPASGTGDVSATIQQQLLYGMSKGSKKLPETCDEILKALCSVYKQALPPSELPLHGQHPLDFYTSVPRVTTVQLL</sequence>
<feature type="chain" id="PRO_5029486949" evidence="1">
    <location>
        <begin position="18"/>
        <end position="310"/>
    </location>
</feature>
<evidence type="ECO:0000313" key="3">
    <source>
        <dbReference type="Proteomes" id="UP000591131"/>
    </source>
</evidence>
<keyword evidence="3" id="KW-1185">Reference proteome</keyword>
<reference evidence="2 3" key="1">
    <citation type="submission" date="2020-04" db="EMBL/GenBank/DDBJ databases">
        <title>Perkinsus chesapeaki whole genome sequence.</title>
        <authorList>
            <person name="Bogema D.R."/>
        </authorList>
    </citation>
    <scope>NUCLEOTIDE SEQUENCE [LARGE SCALE GENOMIC DNA]</scope>
    <source>
        <strain evidence="2">ATCC PRA-425</strain>
    </source>
</reference>
<organism evidence="2 3">
    <name type="scientific">Perkinsus chesapeaki</name>
    <name type="common">Clam parasite</name>
    <name type="synonym">Perkinsus andrewsi</name>
    <dbReference type="NCBI Taxonomy" id="330153"/>
    <lineage>
        <taxon>Eukaryota</taxon>
        <taxon>Sar</taxon>
        <taxon>Alveolata</taxon>
        <taxon>Perkinsozoa</taxon>
        <taxon>Perkinsea</taxon>
        <taxon>Perkinsida</taxon>
        <taxon>Perkinsidae</taxon>
        <taxon>Perkinsus</taxon>
    </lineage>
</organism>